<gene>
    <name evidence="2" type="ORF">CA54_41520</name>
</gene>
<dbReference type="InterPro" id="IPR024311">
    <property type="entry name" value="Lipocalin-like"/>
</dbReference>
<comment type="caution">
    <text evidence="2">The sequence shown here is derived from an EMBL/GenBank/DDBJ whole genome shotgun (WGS) entry which is preliminary data.</text>
</comment>
<evidence type="ECO:0000313" key="2">
    <source>
        <dbReference type="EMBL" id="TWU08913.1"/>
    </source>
</evidence>
<dbReference type="Pfam" id="PF13924">
    <property type="entry name" value="Lipocalin_5"/>
    <property type="match status" value="1"/>
</dbReference>
<accession>A0A5C6B9Z9</accession>
<name>A0A5C6B9Z9_9PLAN</name>
<dbReference type="AlphaFoldDB" id="A0A5C6B9Z9"/>
<organism evidence="2 3">
    <name type="scientific">Symmachiella macrocystis</name>
    <dbReference type="NCBI Taxonomy" id="2527985"/>
    <lineage>
        <taxon>Bacteria</taxon>
        <taxon>Pseudomonadati</taxon>
        <taxon>Planctomycetota</taxon>
        <taxon>Planctomycetia</taxon>
        <taxon>Planctomycetales</taxon>
        <taxon>Planctomycetaceae</taxon>
        <taxon>Symmachiella</taxon>
    </lineage>
</organism>
<dbReference type="Proteomes" id="UP000320735">
    <property type="component" value="Unassembled WGS sequence"/>
</dbReference>
<sequence>MSTGQSQVSEQFVGAWSLISWTATLPDGTIRHPYGEQPLGRIMYSPNGKMVACLMRRHRIRCASDNRHEATSAERDAAYRDYVSYFGAFSVDATNSTVTHHVEGATFPNWIGTDLVREFCFADQELTLSLLGPDGSAHALKWERLSE</sequence>
<evidence type="ECO:0000313" key="3">
    <source>
        <dbReference type="Proteomes" id="UP000320735"/>
    </source>
</evidence>
<evidence type="ECO:0000259" key="1">
    <source>
        <dbReference type="Pfam" id="PF13924"/>
    </source>
</evidence>
<keyword evidence="3" id="KW-1185">Reference proteome</keyword>
<dbReference type="OrthoDB" id="118834at2"/>
<dbReference type="EMBL" id="SJPP01000002">
    <property type="protein sequence ID" value="TWU08913.1"/>
    <property type="molecule type" value="Genomic_DNA"/>
</dbReference>
<reference evidence="2 3" key="1">
    <citation type="submission" date="2019-02" db="EMBL/GenBank/DDBJ databases">
        <title>Deep-cultivation of Planctomycetes and their phenomic and genomic characterization uncovers novel biology.</title>
        <authorList>
            <person name="Wiegand S."/>
            <person name="Jogler M."/>
            <person name="Boedeker C."/>
            <person name="Pinto D."/>
            <person name="Vollmers J."/>
            <person name="Rivas-Marin E."/>
            <person name="Kohn T."/>
            <person name="Peeters S.H."/>
            <person name="Heuer A."/>
            <person name="Rast P."/>
            <person name="Oberbeckmann S."/>
            <person name="Bunk B."/>
            <person name="Jeske O."/>
            <person name="Meyerdierks A."/>
            <person name="Storesund J.E."/>
            <person name="Kallscheuer N."/>
            <person name="Luecker S."/>
            <person name="Lage O.M."/>
            <person name="Pohl T."/>
            <person name="Merkel B.J."/>
            <person name="Hornburger P."/>
            <person name="Mueller R.-W."/>
            <person name="Bruemmer F."/>
            <person name="Labrenz M."/>
            <person name="Spormann A.M."/>
            <person name="Op Den Camp H."/>
            <person name="Overmann J."/>
            <person name="Amann R."/>
            <person name="Jetten M.S.M."/>
            <person name="Mascher T."/>
            <person name="Medema M.H."/>
            <person name="Devos D.P."/>
            <person name="Kaster A.-K."/>
            <person name="Ovreas L."/>
            <person name="Rohde M."/>
            <person name="Galperin M.Y."/>
            <person name="Jogler C."/>
        </authorList>
    </citation>
    <scope>NUCLEOTIDE SEQUENCE [LARGE SCALE GENOMIC DNA]</scope>
    <source>
        <strain evidence="2 3">CA54</strain>
    </source>
</reference>
<protein>
    <recommendedName>
        <fullName evidence="1">Lipocalin-like domain-containing protein</fullName>
    </recommendedName>
</protein>
<proteinExistence type="predicted"/>
<dbReference type="RefSeq" id="WP_146372691.1">
    <property type="nucleotide sequence ID" value="NZ_SJPP01000002.1"/>
</dbReference>
<feature type="domain" description="Lipocalin-like" evidence="1">
    <location>
        <begin position="13"/>
        <end position="130"/>
    </location>
</feature>